<organism evidence="2 3">
    <name type="scientific">Amycolatopsis thermophila</name>
    <dbReference type="NCBI Taxonomy" id="206084"/>
    <lineage>
        <taxon>Bacteria</taxon>
        <taxon>Bacillati</taxon>
        <taxon>Actinomycetota</taxon>
        <taxon>Actinomycetes</taxon>
        <taxon>Pseudonocardiales</taxon>
        <taxon>Pseudonocardiaceae</taxon>
        <taxon>Amycolatopsis</taxon>
    </lineage>
</organism>
<protein>
    <submittedName>
        <fullName evidence="2">CO/xanthine dehydrogenase Mo-binding subunit</fullName>
    </submittedName>
</protein>
<evidence type="ECO:0000259" key="1">
    <source>
        <dbReference type="SMART" id="SM01008"/>
    </source>
</evidence>
<dbReference type="InterPro" id="IPR000674">
    <property type="entry name" value="Ald_Oxase/Xan_DH_a/b"/>
</dbReference>
<dbReference type="EMBL" id="JAUSUT010000001">
    <property type="protein sequence ID" value="MDQ0380465.1"/>
    <property type="molecule type" value="Genomic_DNA"/>
</dbReference>
<dbReference type="Proteomes" id="UP001229651">
    <property type="component" value="Unassembled WGS sequence"/>
</dbReference>
<gene>
    <name evidence="2" type="ORF">FB470_004459</name>
</gene>
<dbReference type="Gene3D" id="3.90.1170.50">
    <property type="entry name" value="Aldehyde oxidase/xanthine dehydrogenase, a/b hammerhead"/>
    <property type="match status" value="1"/>
</dbReference>
<dbReference type="Pfam" id="PF20256">
    <property type="entry name" value="MoCoBD_2"/>
    <property type="match status" value="1"/>
</dbReference>
<dbReference type="RefSeq" id="WP_306994436.1">
    <property type="nucleotide sequence ID" value="NZ_JAUSUT010000001.1"/>
</dbReference>
<sequence>MNGEPRSGAAVGERWSRTDARAKVRGEFRYAAEQPVRPCLDVAVHRSTRPHARIESVDTASALAMDGVVAVVTGADLYALLGDRMMTGPAFSDQPCLAVDKVRYVGEPVAAVIAHGVAIARAAAGAIEVSYADLPGVHDVDEATLGQSFVHEELRPSAVFGDLKHLRGKRDTNVNYEFNLRHGDPGTAEGTTVSAEFWAPPTHHVPIELPYAAAWCEGDRLEILATTQTPSYVRQSLADLLGLPLNHVRVRTAPLGGSFGAKMYDRLEPLIAALAWTQRKPVRMTATREESFLLTTRHGAAVTGSMTAGDDGRITAVTADIRYDTGAYADVGPRITAKSGMVASGPYKADNVRIRSRCVYTNKPSAGPFRGFGVPQVTWAHESLVDELARELGEDPAEFRRRNLLRDGDVSPVGTAMHSADFVGCLDAVTEAIGWNTPLTRQEGRLLRGRGVAVGVKAVLTPTISNATLQLNQDGSATLLISTVDMGQGSDTIMAQIAAEVLCLGEGRVRVVGADTDVTPYDTITAGSRSTYHTGNAVRLAAESMRDKLIELAARHFGVAATDLKLTGDGLVSAQTQETVSIPDLLHAHFGARGTTLTTEAEFATSWQPYDPETGRSPQVTEHWFAGAAAVQLTVDTATGRVHVEHLAVAGDVGRAINPALVEQQLSGAAIMGLGHALFDQLVFDEGQIVNGTLLDYQLPSIKDMPDRLTPIIVESPHRTGPFGAKGVGETTIIPLAPAIANAVRDATGVRLTRLPLTPERILTAITEQERA</sequence>
<accession>A0ABU0EYR7</accession>
<dbReference type="Pfam" id="PF01315">
    <property type="entry name" value="Ald_Xan_dh_C"/>
    <property type="match status" value="1"/>
</dbReference>
<dbReference type="Pfam" id="PF02738">
    <property type="entry name" value="MoCoBD_1"/>
    <property type="match status" value="1"/>
</dbReference>
<name>A0ABU0EYR7_9PSEU</name>
<proteinExistence type="predicted"/>
<keyword evidence="3" id="KW-1185">Reference proteome</keyword>
<reference evidence="2 3" key="1">
    <citation type="submission" date="2023-07" db="EMBL/GenBank/DDBJ databases">
        <title>Sequencing the genomes of 1000 actinobacteria strains.</title>
        <authorList>
            <person name="Klenk H.-P."/>
        </authorList>
    </citation>
    <scope>NUCLEOTIDE SEQUENCE [LARGE SCALE GENOMIC DNA]</scope>
    <source>
        <strain evidence="2 3">DSM 45805</strain>
    </source>
</reference>
<dbReference type="SUPFAM" id="SSF54665">
    <property type="entry name" value="CO dehydrogenase molybdoprotein N-domain-like"/>
    <property type="match status" value="1"/>
</dbReference>
<dbReference type="InterPro" id="IPR016208">
    <property type="entry name" value="Ald_Oxase/xanthine_DH-like"/>
</dbReference>
<dbReference type="PANTHER" id="PTHR11908">
    <property type="entry name" value="XANTHINE DEHYDROGENASE"/>
    <property type="match status" value="1"/>
</dbReference>
<dbReference type="Gene3D" id="3.30.365.10">
    <property type="entry name" value="Aldehyde oxidase/xanthine dehydrogenase, molybdopterin binding domain"/>
    <property type="match status" value="4"/>
</dbReference>
<evidence type="ECO:0000313" key="3">
    <source>
        <dbReference type="Proteomes" id="UP001229651"/>
    </source>
</evidence>
<evidence type="ECO:0000313" key="2">
    <source>
        <dbReference type="EMBL" id="MDQ0380465.1"/>
    </source>
</evidence>
<dbReference type="InterPro" id="IPR046867">
    <property type="entry name" value="AldOxase/xan_DH_MoCoBD2"/>
</dbReference>
<feature type="domain" description="Aldehyde oxidase/xanthine dehydrogenase a/b hammerhead" evidence="1">
    <location>
        <begin position="25"/>
        <end position="135"/>
    </location>
</feature>
<dbReference type="SMART" id="SM01008">
    <property type="entry name" value="Ald_Xan_dh_C"/>
    <property type="match status" value="1"/>
</dbReference>
<dbReference type="PANTHER" id="PTHR11908:SF157">
    <property type="entry name" value="XANTHINE DEHYDROGENASE SUBUNIT D-RELATED"/>
    <property type="match status" value="1"/>
</dbReference>
<dbReference type="InterPro" id="IPR036856">
    <property type="entry name" value="Ald_Oxase/Xan_DH_a/b_sf"/>
</dbReference>
<dbReference type="InterPro" id="IPR037165">
    <property type="entry name" value="AldOxase/xan_DH_Mopterin-bd_sf"/>
</dbReference>
<dbReference type="SUPFAM" id="SSF56003">
    <property type="entry name" value="Molybdenum cofactor-binding domain"/>
    <property type="match status" value="1"/>
</dbReference>
<comment type="caution">
    <text evidence="2">The sequence shown here is derived from an EMBL/GenBank/DDBJ whole genome shotgun (WGS) entry which is preliminary data.</text>
</comment>
<dbReference type="InterPro" id="IPR008274">
    <property type="entry name" value="AldOxase/xan_DH_MoCoBD1"/>
</dbReference>